<dbReference type="RefSeq" id="XP_030998655.1">
    <property type="nucleotide sequence ID" value="XM_031137814.1"/>
</dbReference>
<keyword evidence="1" id="KW-0808">Transferase</keyword>
<feature type="compositionally biased region" description="Low complexity" evidence="6">
    <location>
        <begin position="390"/>
        <end position="402"/>
    </location>
</feature>
<comment type="caution">
    <text evidence="8">The sequence shown here is derived from an EMBL/GenBank/DDBJ whole genome shotgun (WGS) entry which is preliminary data.</text>
</comment>
<dbReference type="AlphaFoldDB" id="A0A507BDY4"/>
<feature type="region of interest" description="Disordered" evidence="6">
    <location>
        <begin position="289"/>
        <end position="420"/>
    </location>
</feature>
<dbReference type="GO" id="GO:0004713">
    <property type="term" value="F:protein tyrosine kinase activity"/>
    <property type="evidence" value="ECO:0007669"/>
    <property type="project" value="TreeGrafter"/>
</dbReference>
<keyword evidence="3" id="KW-0418">Kinase</keyword>
<evidence type="ECO:0000313" key="8">
    <source>
        <dbReference type="EMBL" id="TPX16944.1"/>
    </source>
</evidence>
<evidence type="ECO:0000256" key="1">
    <source>
        <dbReference type="ARBA" id="ARBA00022679"/>
    </source>
</evidence>
<dbReference type="OrthoDB" id="5337378at2759"/>
<dbReference type="SUPFAM" id="SSF56112">
    <property type="entry name" value="Protein kinase-like (PK-like)"/>
    <property type="match status" value="1"/>
</dbReference>
<feature type="region of interest" description="Disordered" evidence="6">
    <location>
        <begin position="466"/>
        <end position="538"/>
    </location>
</feature>
<keyword evidence="9" id="KW-1185">Reference proteome</keyword>
<feature type="region of interest" description="Disordered" evidence="6">
    <location>
        <begin position="578"/>
        <end position="646"/>
    </location>
</feature>
<proteinExistence type="inferred from homology"/>
<keyword evidence="2" id="KW-0547">Nucleotide-binding</keyword>
<evidence type="ECO:0000256" key="5">
    <source>
        <dbReference type="ARBA" id="ARBA00037982"/>
    </source>
</evidence>
<dbReference type="Pfam" id="PF00069">
    <property type="entry name" value="Pkinase"/>
    <property type="match status" value="1"/>
</dbReference>
<feature type="compositionally biased region" description="Basic and acidic residues" evidence="6">
    <location>
        <begin position="468"/>
        <end position="480"/>
    </location>
</feature>
<feature type="compositionally biased region" description="Polar residues" evidence="6">
    <location>
        <begin position="289"/>
        <end position="315"/>
    </location>
</feature>
<dbReference type="GO" id="GO:0110031">
    <property type="term" value="P:negative regulation of G2/MI transition of meiotic cell cycle"/>
    <property type="evidence" value="ECO:0007669"/>
    <property type="project" value="TreeGrafter"/>
</dbReference>
<keyword evidence="4" id="KW-0067">ATP-binding</keyword>
<sequence length="1094" mass="118743">MSYSNTSGGTLTIPSPTHVHHVDVGAAVVRSLRRSLSRSPSKFNLARTASHSSSGSSAQSPQASPAELPCSPSKFAADTNQDTNFPTGATSLPQTPSATPFSPSIKLSLRSAKPKAASARPFTRTRLSPKSPLKRPLNTSPDTGNPPPRISGSAPVLGQENNGYNSFALSFSASARSNLDKPSRHSMHLDLSGSSKTIPSKFLDAKSEFLSPTASPLKRSDAKMDFDHASFGSPVAKRRSLHGISSLGNDFSIFDQSPQPAPQPQASQQQSFDIHEDGDQEYQLTGSSLNLRDQVSSPAFSMPKRTSSLRKSTLQQRHDPRSSWGRRQGEKYLAQQSNETSTPNPRNRLRASLDQFLQPDPRDSPFTSRGPLPNPSAHAMDPPAHRPHPLSRSLTTSSSNSSVPDESPTHFPIQFGDRPRPMGIFAKSLPLTAQRPKEPVPVSTPQYKTAKPLQSVFASTGLVSKMNRNPELDPAERDGGKAMIMPDTPCKKQMYSSNTYPPSSGSGGGRKKQPRHSFGTPSTPFSTFAHPPRGTFGNPERGVGLFKLRSDHVRRDSLFSLDGDVDIHCGIENELPPTPTKSVLGRESSGPYVSTTPVSVRRMPAPTSAIGRGGNDDMSELSSSPLDRIANEPKSSPKTPRDVLLPLDPSRLSISNAQALEHPASMPPATPTAGRDSFMSFAERRTNSTPVNGPGAGSVDDVLRMRFESVEMVGKGEFSEVFRVESQESKSMPFIGSMTPCRGTTTPASMIKRVYAVKKTRMPFLGQKDRASKLREVEALQAVKDCENVLQYVDSWEQNHHLYIQTEYCDEGSLDKFLKMVGESGRLDDFRIWKIMLEVAQGLRFVHDAGFVHLDLKPANILVNYEGHLKIGDFGMAVSLPAPEGVEGEGDREYIGPEILRGEYDRPADIYALGLIVLEIACNVFLPDNGPTWVALREGDMSVVPSLTGSESSALVRDGTGMPIANDVSPLDDSLGCFEFDGASSRGFPFEFSNTSTHNPSNLFGTTKRSELQTPPAFMTQASDAGSLDSIVGWMIHPNPASRPTVHQLLDASSLQWVFSRRRAPATIFEGNWGPADQTPDVLVFDADSEMTDV</sequence>
<dbReference type="InterPro" id="IPR000719">
    <property type="entry name" value="Prot_kinase_dom"/>
</dbReference>
<evidence type="ECO:0000256" key="2">
    <source>
        <dbReference type="ARBA" id="ARBA00022741"/>
    </source>
</evidence>
<dbReference type="PROSITE" id="PS00108">
    <property type="entry name" value="PROTEIN_KINASE_ST"/>
    <property type="match status" value="1"/>
</dbReference>
<feature type="compositionally biased region" description="Polar residues" evidence="6">
    <location>
        <begin position="78"/>
        <end position="102"/>
    </location>
</feature>
<dbReference type="PANTHER" id="PTHR11042">
    <property type="entry name" value="EUKARYOTIC TRANSLATION INITIATION FACTOR 2-ALPHA KINASE EIF2-ALPHA KINASE -RELATED"/>
    <property type="match status" value="1"/>
</dbReference>
<gene>
    <name evidence="8" type="ORF">E0L32_003506</name>
</gene>
<dbReference type="InterPro" id="IPR008271">
    <property type="entry name" value="Ser/Thr_kinase_AS"/>
</dbReference>
<feature type="compositionally biased region" description="Polar residues" evidence="6">
    <location>
        <begin position="334"/>
        <end position="345"/>
    </location>
</feature>
<evidence type="ECO:0000256" key="6">
    <source>
        <dbReference type="SAM" id="MobiDB-lite"/>
    </source>
</evidence>
<reference evidence="8 9" key="1">
    <citation type="submission" date="2019-06" db="EMBL/GenBank/DDBJ databases">
        <title>Draft genome sequence of the filamentous fungus Phialemoniopsis curvata isolated from diesel fuel.</title>
        <authorList>
            <person name="Varaljay V.A."/>
            <person name="Lyon W.J."/>
            <person name="Crouch A.L."/>
            <person name="Drake C.E."/>
            <person name="Hollomon J.M."/>
            <person name="Nadeau L.J."/>
            <person name="Nunn H.S."/>
            <person name="Stevenson B.S."/>
            <person name="Bojanowski C.L."/>
            <person name="Crookes-Goodson W.J."/>
        </authorList>
    </citation>
    <scope>NUCLEOTIDE SEQUENCE [LARGE SCALE GENOMIC DNA]</scope>
    <source>
        <strain evidence="8 9">D216</strain>
    </source>
</reference>
<dbReference type="GeneID" id="41970953"/>
<dbReference type="Gene3D" id="3.30.200.20">
    <property type="entry name" value="Phosphorylase Kinase, domain 1"/>
    <property type="match status" value="1"/>
</dbReference>
<evidence type="ECO:0000256" key="4">
    <source>
        <dbReference type="ARBA" id="ARBA00022840"/>
    </source>
</evidence>
<name>A0A507BDY4_9PEZI</name>
<evidence type="ECO:0000256" key="3">
    <source>
        <dbReference type="ARBA" id="ARBA00022777"/>
    </source>
</evidence>
<dbReference type="SMART" id="SM00220">
    <property type="entry name" value="S_TKc"/>
    <property type="match status" value="1"/>
</dbReference>
<dbReference type="Proteomes" id="UP000319257">
    <property type="component" value="Unassembled WGS sequence"/>
</dbReference>
<accession>A0A507BDY4</accession>
<dbReference type="InterPro" id="IPR050339">
    <property type="entry name" value="CC_SR_Kinase"/>
</dbReference>
<dbReference type="PANTHER" id="PTHR11042:SF196">
    <property type="entry name" value="MITOSIS INHIBITOR PROTEIN KINASE SWE1"/>
    <property type="match status" value="1"/>
</dbReference>
<evidence type="ECO:0000259" key="7">
    <source>
        <dbReference type="PROSITE" id="PS50011"/>
    </source>
</evidence>
<dbReference type="PROSITE" id="PS50011">
    <property type="entry name" value="PROTEIN_KINASE_DOM"/>
    <property type="match status" value="1"/>
</dbReference>
<dbReference type="GO" id="GO:0005634">
    <property type="term" value="C:nucleus"/>
    <property type="evidence" value="ECO:0007669"/>
    <property type="project" value="TreeGrafter"/>
</dbReference>
<protein>
    <recommendedName>
        <fullName evidence="7">Protein kinase domain-containing protein</fullName>
    </recommendedName>
</protein>
<dbReference type="EMBL" id="SKBQ01000015">
    <property type="protein sequence ID" value="TPX16944.1"/>
    <property type="molecule type" value="Genomic_DNA"/>
</dbReference>
<dbReference type="STRING" id="1093900.A0A507BDY4"/>
<dbReference type="InterPro" id="IPR011009">
    <property type="entry name" value="Kinase-like_dom_sf"/>
</dbReference>
<organism evidence="8 9">
    <name type="scientific">Thyridium curvatum</name>
    <dbReference type="NCBI Taxonomy" id="1093900"/>
    <lineage>
        <taxon>Eukaryota</taxon>
        <taxon>Fungi</taxon>
        <taxon>Dikarya</taxon>
        <taxon>Ascomycota</taxon>
        <taxon>Pezizomycotina</taxon>
        <taxon>Sordariomycetes</taxon>
        <taxon>Sordariomycetidae</taxon>
        <taxon>Thyridiales</taxon>
        <taxon>Thyridiaceae</taxon>
        <taxon>Thyridium</taxon>
    </lineage>
</organism>
<comment type="similarity">
    <text evidence="5">Belongs to the protein kinase superfamily. Ser/Thr protein kinase family. GCN2 subfamily.</text>
</comment>
<feature type="compositionally biased region" description="Low complexity" evidence="6">
    <location>
        <begin position="49"/>
        <end position="66"/>
    </location>
</feature>
<feature type="domain" description="Protein kinase" evidence="7">
    <location>
        <begin position="707"/>
        <end position="1058"/>
    </location>
</feature>
<dbReference type="InParanoid" id="A0A507BDY4"/>
<dbReference type="FunCoup" id="A0A507BDY4">
    <property type="interactions" value="242"/>
</dbReference>
<evidence type="ECO:0000313" key="9">
    <source>
        <dbReference type="Proteomes" id="UP000319257"/>
    </source>
</evidence>
<feature type="region of interest" description="Disordered" evidence="6">
    <location>
        <begin position="35"/>
        <end position="158"/>
    </location>
</feature>
<dbReference type="GO" id="GO:0005524">
    <property type="term" value="F:ATP binding"/>
    <property type="evidence" value="ECO:0007669"/>
    <property type="project" value="UniProtKB-KW"/>
</dbReference>
<feature type="region of interest" description="Disordered" evidence="6">
    <location>
        <begin position="249"/>
        <end position="273"/>
    </location>
</feature>
<dbReference type="Gene3D" id="1.10.510.10">
    <property type="entry name" value="Transferase(Phosphotransferase) domain 1"/>
    <property type="match status" value="1"/>
</dbReference>
<dbReference type="GO" id="GO:0005737">
    <property type="term" value="C:cytoplasm"/>
    <property type="evidence" value="ECO:0007669"/>
    <property type="project" value="TreeGrafter"/>
</dbReference>